<gene>
    <name evidence="1" type="ORF">KC660_00775</name>
</gene>
<proteinExistence type="predicted"/>
<reference evidence="1" key="1">
    <citation type="submission" date="2020-04" db="EMBL/GenBank/DDBJ databases">
        <authorList>
            <person name="Zhang T."/>
        </authorList>
    </citation>
    <scope>NUCLEOTIDE SEQUENCE</scope>
    <source>
        <strain evidence="1">HKST-UBA10</strain>
    </source>
</reference>
<dbReference type="Proteomes" id="UP000782843">
    <property type="component" value="Unassembled WGS sequence"/>
</dbReference>
<reference evidence="1" key="2">
    <citation type="journal article" date="2021" name="Microbiome">
        <title>Successional dynamics and alternative stable states in a saline activated sludge microbial community over 9 years.</title>
        <authorList>
            <person name="Wang Y."/>
            <person name="Ye J."/>
            <person name="Ju F."/>
            <person name="Liu L."/>
            <person name="Boyd J.A."/>
            <person name="Deng Y."/>
            <person name="Parks D.H."/>
            <person name="Jiang X."/>
            <person name="Yin X."/>
            <person name="Woodcroft B.J."/>
            <person name="Tyson G.W."/>
            <person name="Hugenholtz P."/>
            <person name="Polz M.F."/>
            <person name="Zhang T."/>
        </authorList>
    </citation>
    <scope>NUCLEOTIDE SEQUENCE</scope>
    <source>
        <strain evidence="1">HKST-UBA10</strain>
    </source>
</reference>
<dbReference type="EMBL" id="JAGQLG010000027">
    <property type="protein sequence ID" value="MCA9381924.1"/>
    <property type="molecule type" value="Genomic_DNA"/>
</dbReference>
<name>A0A955L302_9BACT</name>
<evidence type="ECO:0000313" key="2">
    <source>
        <dbReference type="Proteomes" id="UP000782843"/>
    </source>
</evidence>
<comment type="caution">
    <text evidence="1">The sequence shown here is derived from an EMBL/GenBank/DDBJ whole genome shotgun (WGS) entry which is preliminary data.</text>
</comment>
<evidence type="ECO:0000313" key="1">
    <source>
        <dbReference type="EMBL" id="MCA9381924.1"/>
    </source>
</evidence>
<accession>A0A955L302</accession>
<dbReference type="AlphaFoldDB" id="A0A955L302"/>
<protein>
    <submittedName>
        <fullName evidence="1">Uncharacterized protein</fullName>
    </submittedName>
</protein>
<organism evidence="1 2">
    <name type="scientific">Candidatus Dojkabacteria bacterium</name>
    <dbReference type="NCBI Taxonomy" id="2099670"/>
    <lineage>
        <taxon>Bacteria</taxon>
        <taxon>Candidatus Dojkabacteria</taxon>
    </lineage>
</organism>
<sequence length="927" mass="109850">MSKTNNNKDYGEVRPLIENNPVSKKYFFDNIDEEWFSTLQENKVFQPDISISDVTDDGYYQDWVEGRYLVRISKVLPQEVYDVIVGIELEDHTNPLIYEIVTEIIANVADKVDVESMINIIIKDRWIGKKGRVTFMYFKIKDIFTKLISMKNYDLLNTFLETILSFDLPADYLEDSKKRFIDPIPLIELYSLQEIMQDVASICFEHTTDLNKILDTLVTSFDKYLDLSRDTKAYVNNDIHEDYSFIWKPAIEYDKDRLYDIKEDFVVTIRDLLIHNLEIIDSKSFGLLSKSKKRIFQRIKLHIYSKAAISEDIAVKEIIDNIDDRHNVHELRALLMSKFHTFTEESKSNILKIIKESFSDVSLDNEQKNRYKTELIKPLKEHLSKKQKEEYKEFIQSEHGYVPSYRSNGMRSGPNSRYSREQLLEKSHQELVEVFIDEQKLFEKHPHNEDMYSPRGVRRLWQSIVAENFEDYQDNLHEYDPSKILPLYINHLINGLEEVTNKDIQVKWNKILIYVGYLLDLYEQDRFIESQVKEPFDVGSKDEVFISILRLLENGFKGKKLMPISLKDKVWKILVKIFSIINDIDESFVENNDKDYFTYSINSIGGLILHNAYYYGFWVINKKGLKKYPKEFTEFISEFIDTHLNYKTGASVMGHFLPWTHHYSTKLFSKQKTKLLPIKDKDVRYVAWETYLANTIFEKPYQELRDIYIQSIKELDQEIPQRRYWAEPKNTLLEHIMVGYIHKFDNTEHKEPLFHLLLETGSIKHIAYAIDFVGRAYASSDNEAKKNLPKDKLQRIKKIWQMVLDNCNDPEIFENFGWWIKKDYYGDNEWLLDMLLKTLEKSGGNIDPDFRVLEQLSLLAPEFPLLVAKILDRMVKSVKKEKTYYFRDKEVSSIIEQLELEDNDDVNTFVKDIRETLVEYGYPQYAK</sequence>